<dbReference type="EMBL" id="FPIZ01000011">
    <property type="protein sequence ID" value="SFW68941.1"/>
    <property type="molecule type" value="Genomic_DNA"/>
</dbReference>
<accession>A0A1K1RA73</accession>
<proteinExistence type="predicted"/>
<dbReference type="GO" id="GO:0005840">
    <property type="term" value="C:ribosome"/>
    <property type="evidence" value="ECO:0007669"/>
    <property type="project" value="UniProtKB-KW"/>
</dbReference>
<sequence>MIIPSDILAEVQVLVSQNGKVQAVALVKKAANCSLKEAKDFVDQLDKPKTPITGNIDDQLRGILLRGNKIEAIKVYRDHTGESLAESKDYIERLDHYESGKNTGIDELLQQQARPGPNYTWAIILLIAAAVIAWALLR</sequence>
<evidence type="ECO:0000313" key="3">
    <source>
        <dbReference type="EMBL" id="WQG88850.1"/>
    </source>
</evidence>
<keyword evidence="2" id="KW-0689">Ribosomal protein</keyword>
<organism evidence="2 4">
    <name type="scientific">Chitinophaga sancti</name>
    <dbReference type="NCBI Taxonomy" id="1004"/>
    <lineage>
        <taxon>Bacteria</taxon>
        <taxon>Pseudomonadati</taxon>
        <taxon>Bacteroidota</taxon>
        <taxon>Chitinophagia</taxon>
        <taxon>Chitinophagales</taxon>
        <taxon>Chitinophagaceae</taxon>
        <taxon>Chitinophaga</taxon>
    </lineage>
</organism>
<evidence type="ECO:0000313" key="5">
    <source>
        <dbReference type="Proteomes" id="UP001326715"/>
    </source>
</evidence>
<evidence type="ECO:0000313" key="2">
    <source>
        <dbReference type="EMBL" id="SFW68941.1"/>
    </source>
</evidence>
<name>A0A1K1RA73_9BACT</name>
<dbReference type="STRING" id="1004.SAMN05661012_03532"/>
<dbReference type="OrthoDB" id="1149028at2"/>
<reference evidence="3 5" key="2">
    <citation type="submission" date="2023-11" db="EMBL/GenBank/DDBJ databases">
        <title>MicrobeMod: A computational toolkit for identifying prokaryotic methylation and restriction-modification with nanopore sequencing.</title>
        <authorList>
            <person name="Crits-Christoph A."/>
            <person name="Kang S.C."/>
            <person name="Lee H."/>
            <person name="Ostrov N."/>
        </authorList>
    </citation>
    <scope>NUCLEOTIDE SEQUENCE [LARGE SCALE GENOMIC DNA]</scope>
    <source>
        <strain evidence="3 5">ATCC 23090</strain>
    </source>
</reference>
<feature type="transmembrane region" description="Helical" evidence="1">
    <location>
        <begin position="119"/>
        <end position="137"/>
    </location>
</feature>
<dbReference type="Proteomes" id="UP001326715">
    <property type="component" value="Chromosome"/>
</dbReference>
<dbReference type="AlphaFoldDB" id="A0A1K1RA73"/>
<evidence type="ECO:0000313" key="4">
    <source>
        <dbReference type="Proteomes" id="UP000183788"/>
    </source>
</evidence>
<keyword evidence="1" id="KW-0812">Transmembrane</keyword>
<keyword evidence="5" id="KW-1185">Reference proteome</keyword>
<keyword evidence="2" id="KW-0687">Ribonucleoprotein</keyword>
<keyword evidence="1" id="KW-1133">Transmembrane helix</keyword>
<dbReference type="Gene3D" id="3.30.1390.10">
    <property type="match status" value="2"/>
</dbReference>
<dbReference type="RefSeq" id="WP_072362548.1">
    <property type="nucleotide sequence ID" value="NZ_CBHWAX010000151.1"/>
</dbReference>
<evidence type="ECO:0000256" key="1">
    <source>
        <dbReference type="SAM" id="Phobius"/>
    </source>
</evidence>
<dbReference type="Proteomes" id="UP000183788">
    <property type="component" value="Unassembled WGS sequence"/>
</dbReference>
<reference evidence="2 4" key="1">
    <citation type="submission" date="2016-11" db="EMBL/GenBank/DDBJ databases">
        <authorList>
            <person name="Jaros S."/>
            <person name="Januszkiewicz K."/>
            <person name="Wedrychowicz H."/>
        </authorList>
    </citation>
    <scope>NUCLEOTIDE SEQUENCE [LARGE SCALE GENOMIC DNA]</scope>
    <source>
        <strain evidence="2 4">DSM 784</strain>
    </source>
</reference>
<protein>
    <submittedName>
        <fullName evidence="2">Ribosomal protein L7/L12 C-terminal domain</fullName>
    </submittedName>
</protein>
<gene>
    <name evidence="2" type="ORF">SAMN05661012_03532</name>
    <name evidence="3" type="ORF">SR876_28375</name>
</gene>
<keyword evidence="1" id="KW-0472">Membrane</keyword>
<dbReference type="InterPro" id="IPR014719">
    <property type="entry name" value="Ribosomal_bL12_C/ClpS-like"/>
</dbReference>
<dbReference type="EMBL" id="CP140154">
    <property type="protein sequence ID" value="WQG88850.1"/>
    <property type="molecule type" value="Genomic_DNA"/>
</dbReference>